<evidence type="ECO:0000313" key="3">
    <source>
        <dbReference type="Proteomes" id="UP000248889"/>
    </source>
</evidence>
<dbReference type="OrthoDB" id="153025at2"/>
<gene>
    <name evidence="2" type="ORF">DN069_08970</name>
</gene>
<proteinExistence type="predicted"/>
<keyword evidence="3" id="KW-1185">Reference proteome</keyword>
<protein>
    <submittedName>
        <fullName evidence="2">Glycosyltransferase family 2 protein</fullName>
    </submittedName>
</protein>
<keyword evidence="2" id="KW-0808">Transferase</keyword>
<dbReference type="Pfam" id="PF00535">
    <property type="entry name" value="Glycos_transf_2"/>
    <property type="match status" value="1"/>
</dbReference>
<dbReference type="RefSeq" id="WP_111500339.1">
    <property type="nucleotide sequence ID" value="NZ_QKYN01000036.1"/>
</dbReference>
<accession>A0A2X0KFL8</accession>
<dbReference type="PANTHER" id="PTHR43685">
    <property type="entry name" value="GLYCOSYLTRANSFERASE"/>
    <property type="match status" value="1"/>
</dbReference>
<feature type="domain" description="Glycosyltransferase 2-like" evidence="1">
    <location>
        <begin position="22"/>
        <end position="181"/>
    </location>
</feature>
<dbReference type="GO" id="GO:0016740">
    <property type="term" value="F:transferase activity"/>
    <property type="evidence" value="ECO:0007669"/>
    <property type="project" value="UniProtKB-KW"/>
</dbReference>
<dbReference type="AlphaFoldDB" id="A0A2X0KFL8"/>
<dbReference type="Proteomes" id="UP000248889">
    <property type="component" value="Unassembled WGS sequence"/>
</dbReference>
<dbReference type="InterPro" id="IPR001173">
    <property type="entry name" value="Glyco_trans_2-like"/>
</dbReference>
<evidence type="ECO:0000313" key="2">
    <source>
        <dbReference type="EMBL" id="RAG85899.1"/>
    </source>
</evidence>
<dbReference type="InterPro" id="IPR029044">
    <property type="entry name" value="Nucleotide-diphossugar_trans"/>
</dbReference>
<dbReference type="Gene3D" id="3.90.550.10">
    <property type="entry name" value="Spore Coat Polysaccharide Biosynthesis Protein SpsA, Chain A"/>
    <property type="match status" value="1"/>
</dbReference>
<name>A0A2X0KFL8_9ACTN</name>
<dbReference type="InterPro" id="IPR050834">
    <property type="entry name" value="Glycosyltransf_2"/>
</dbReference>
<dbReference type="CDD" id="cd00761">
    <property type="entry name" value="Glyco_tranf_GTA_type"/>
    <property type="match status" value="1"/>
</dbReference>
<comment type="caution">
    <text evidence="2">The sequence shown here is derived from an EMBL/GenBank/DDBJ whole genome shotgun (WGS) entry which is preliminary data.</text>
</comment>
<sequence length="330" mass="35332">MCPYGGATPGITPGTTPGIALSVVICAYTMDRWDDLLAAIESVQTQREPVDELLLVVDHCPELAARARVETCGVRIVANRERRGLAGARNSGVAAARGDVVAFLDDDAAAAPDWSRRLVSNYRNPHVVGVGGLVRPWWETGRPGWFPPEFDWVVGCSYRGLPQQRSAVRNFIGANMSFRRSELLAVGGFRTDLGRVGSRPLGCEETELCLRISAHDPEAVLLYEPAAAVRHHVPPARASWAYFRSRCFAEGLSKAAVARHAGAGPALSSERSYLRSTIPLALVRGLRPRAGTRRSTVVALAAGVGTTLLGYGTGRLRGFARAGPTGRAAP</sequence>
<reference evidence="2 3" key="1">
    <citation type="submission" date="2018-06" db="EMBL/GenBank/DDBJ databases">
        <title>Streptacidiphilus pinicola sp. nov., isolated from pine grove soil.</title>
        <authorList>
            <person name="Roh S.G."/>
            <person name="Park S."/>
            <person name="Kim M.-K."/>
            <person name="Yun B.-R."/>
            <person name="Park J."/>
            <person name="Kim M.J."/>
            <person name="Kim Y.S."/>
            <person name="Kim S.B."/>
        </authorList>
    </citation>
    <scope>NUCLEOTIDE SEQUENCE [LARGE SCALE GENOMIC DNA]</scope>
    <source>
        <strain evidence="2 3">MMS16-CNU450</strain>
    </source>
</reference>
<organism evidence="2 3">
    <name type="scientific">Streptacidiphilus pinicola</name>
    <dbReference type="NCBI Taxonomy" id="2219663"/>
    <lineage>
        <taxon>Bacteria</taxon>
        <taxon>Bacillati</taxon>
        <taxon>Actinomycetota</taxon>
        <taxon>Actinomycetes</taxon>
        <taxon>Kitasatosporales</taxon>
        <taxon>Streptomycetaceae</taxon>
        <taxon>Streptacidiphilus</taxon>
    </lineage>
</organism>
<dbReference type="PANTHER" id="PTHR43685:SF3">
    <property type="entry name" value="SLR2126 PROTEIN"/>
    <property type="match status" value="1"/>
</dbReference>
<dbReference type="SUPFAM" id="SSF53448">
    <property type="entry name" value="Nucleotide-diphospho-sugar transferases"/>
    <property type="match status" value="1"/>
</dbReference>
<dbReference type="EMBL" id="QKYN01000036">
    <property type="protein sequence ID" value="RAG85899.1"/>
    <property type="molecule type" value="Genomic_DNA"/>
</dbReference>
<evidence type="ECO:0000259" key="1">
    <source>
        <dbReference type="Pfam" id="PF00535"/>
    </source>
</evidence>